<keyword evidence="8" id="KW-1185">Reference proteome</keyword>
<evidence type="ECO:0000256" key="2">
    <source>
        <dbReference type="ARBA" id="ARBA00022448"/>
    </source>
</evidence>
<accession>A0A075WTZ8</accession>
<keyword evidence="5 6" id="KW-0472">Membrane</keyword>
<keyword evidence="4 6" id="KW-1133">Transmembrane helix</keyword>
<dbReference type="RefSeq" id="WP_038061845.1">
    <property type="nucleotide sequence ID" value="NZ_CP008796.1"/>
</dbReference>
<evidence type="ECO:0000256" key="4">
    <source>
        <dbReference type="ARBA" id="ARBA00022989"/>
    </source>
</evidence>
<feature type="transmembrane region" description="Helical" evidence="6">
    <location>
        <begin position="219"/>
        <end position="240"/>
    </location>
</feature>
<dbReference type="HOGENOM" id="CLU_007946_15_12_0"/>
<keyword evidence="3 6" id="KW-0812">Transmembrane</keyword>
<evidence type="ECO:0000313" key="8">
    <source>
        <dbReference type="Proteomes" id="UP000028481"/>
    </source>
</evidence>
<feature type="transmembrane region" description="Helical" evidence="6">
    <location>
        <begin position="406"/>
        <end position="426"/>
    </location>
</feature>
<evidence type="ECO:0000256" key="3">
    <source>
        <dbReference type="ARBA" id="ARBA00022692"/>
    </source>
</evidence>
<dbReference type="STRING" id="289377.HL41_03180"/>
<sequence>MDIFRKKPFNAVQQTSKLKRALSLKDIVLIGIGAVVGAGIFVVTGQAAASYAGPGILLSFILAGIGIGLTALVYAEFCSAFPLAGGAYNYVYFALGEFWAWLVGWNVLLEYGIATAAVSTGWSGYLRAFLENNLGWVLPKALSGPFNPNQGTFVDLFALVGVLVIFILVTIGIRKSAFFNNLVVVLKIITLLVFVLFGLKHVKWENFQPFLPFGWEGVWRGAALIVFAYLGFDALATLAEETKDVKKTLPKGIILSLIVITLLYISVAFVLVGILPYWEYEGKPDALAYAMYKINEKPVADFISLSAVITITSVMLVMAIGFTRILYALARDGLIFKPFAEIHKKFYTPYKASITGGLILCIFAGFIPLKILAELINIGTLFAYFVVGVAIYLVRYRPDYQPAFRIPYAHILIPINLLFLLFIMSGLPMDTWIRFILWSFLGILVYFLYGYKNSSMNLKTK</sequence>
<evidence type="ECO:0000256" key="1">
    <source>
        <dbReference type="ARBA" id="ARBA00004141"/>
    </source>
</evidence>
<feature type="transmembrane region" description="Helical" evidence="6">
    <location>
        <begin position="178"/>
        <end position="199"/>
    </location>
</feature>
<name>A0A075WTZ8_9BACT</name>
<feature type="transmembrane region" description="Helical" evidence="6">
    <location>
        <begin position="252"/>
        <end position="278"/>
    </location>
</feature>
<evidence type="ECO:0000313" key="7">
    <source>
        <dbReference type="EMBL" id="AIH03868.1"/>
    </source>
</evidence>
<dbReference type="Proteomes" id="UP000028481">
    <property type="component" value="Chromosome"/>
</dbReference>
<dbReference type="KEGG" id="tcm:HL41_03180"/>
<dbReference type="AlphaFoldDB" id="A0A075WTZ8"/>
<feature type="transmembrane region" description="Helical" evidence="6">
    <location>
        <begin position="375"/>
        <end position="394"/>
    </location>
</feature>
<evidence type="ECO:0000256" key="6">
    <source>
        <dbReference type="SAM" id="Phobius"/>
    </source>
</evidence>
<feature type="transmembrane region" description="Helical" evidence="6">
    <location>
        <begin position="87"/>
        <end position="108"/>
    </location>
</feature>
<keyword evidence="2" id="KW-0813">Transport</keyword>
<feature type="transmembrane region" description="Helical" evidence="6">
    <location>
        <begin position="302"/>
        <end position="329"/>
    </location>
</feature>
<feature type="transmembrane region" description="Helical" evidence="6">
    <location>
        <begin position="350"/>
        <end position="369"/>
    </location>
</feature>
<feature type="transmembrane region" description="Helical" evidence="6">
    <location>
        <begin position="55"/>
        <end position="75"/>
    </location>
</feature>
<dbReference type="Pfam" id="PF13520">
    <property type="entry name" value="AA_permease_2"/>
    <property type="match status" value="1"/>
</dbReference>
<dbReference type="PaxDb" id="289377-HL41_03180"/>
<dbReference type="GO" id="GO:0015171">
    <property type="term" value="F:amino acid transmembrane transporter activity"/>
    <property type="evidence" value="ECO:0007669"/>
    <property type="project" value="TreeGrafter"/>
</dbReference>
<feature type="transmembrane region" description="Helical" evidence="6">
    <location>
        <begin position="432"/>
        <end position="451"/>
    </location>
</feature>
<dbReference type="Gene3D" id="1.20.1740.10">
    <property type="entry name" value="Amino acid/polyamine transporter I"/>
    <property type="match status" value="1"/>
</dbReference>
<dbReference type="InterPro" id="IPR002293">
    <property type="entry name" value="AA/rel_permease1"/>
</dbReference>
<feature type="transmembrane region" description="Helical" evidence="6">
    <location>
        <begin position="152"/>
        <end position="171"/>
    </location>
</feature>
<dbReference type="OrthoDB" id="9762947at2"/>
<dbReference type="PANTHER" id="PTHR43243">
    <property type="entry name" value="INNER MEMBRANE TRANSPORTER YGJI-RELATED"/>
    <property type="match status" value="1"/>
</dbReference>
<gene>
    <name evidence="7" type="ORF">HL41_03180</name>
</gene>
<evidence type="ECO:0000256" key="5">
    <source>
        <dbReference type="ARBA" id="ARBA00023136"/>
    </source>
</evidence>
<dbReference type="eggNOG" id="COG0531">
    <property type="taxonomic scope" value="Bacteria"/>
</dbReference>
<protein>
    <submittedName>
        <fullName evidence="7">Amino acid permease</fullName>
    </submittedName>
</protein>
<organism evidence="7 8">
    <name type="scientific">Thermodesulfobacterium commune DSM 2178</name>
    <dbReference type="NCBI Taxonomy" id="289377"/>
    <lineage>
        <taxon>Bacteria</taxon>
        <taxon>Pseudomonadati</taxon>
        <taxon>Thermodesulfobacteriota</taxon>
        <taxon>Thermodesulfobacteria</taxon>
        <taxon>Thermodesulfobacteriales</taxon>
        <taxon>Thermodesulfobacteriaceae</taxon>
        <taxon>Thermodesulfobacterium</taxon>
    </lineage>
</organism>
<dbReference type="EMBL" id="CP008796">
    <property type="protein sequence ID" value="AIH03868.1"/>
    <property type="molecule type" value="Genomic_DNA"/>
</dbReference>
<dbReference type="PIRSF" id="PIRSF006060">
    <property type="entry name" value="AA_transporter"/>
    <property type="match status" value="1"/>
</dbReference>
<dbReference type="PANTHER" id="PTHR43243:SF4">
    <property type="entry name" value="CATIONIC AMINO ACID TRANSPORTER 4"/>
    <property type="match status" value="1"/>
</dbReference>
<comment type="subcellular location">
    <subcellularLocation>
        <location evidence="1">Membrane</location>
        <topology evidence="1">Multi-pass membrane protein</topology>
    </subcellularLocation>
</comment>
<feature type="transmembrane region" description="Helical" evidence="6">
    <location>
        <begin position="27"/>
        <end position="49"/>
    </location>
</feature>
<dbReference type="GO" id="GO:0016020">
    <property type="term" value="C:membrane"/>
    <property type="evidence" value="ECO:0007669"/>
    <property type="project" value="UniProtKB-SubCell"/>
</dbReference>
<reference evidence="7 8" key="1">
    <citation type="journal article" date="2015" name="Genome Announc.">
        <title>Genome Sequence of a Sulfate-Reducing Thermophilic Bacterium, Thermodesulfobacterium commune DSM 2178T (Phylum Thermodesulfobacteria).</title>
        <authorList>
            <person name="Bhatnagar S."/>
            <person name="Badger J.H."/>
            <person name="Madupu R."/>
            <person name="Khouri H.M."/>
            <person name="O'Connor E.M."/>
            <person name="Robb F.T."/>
            <person name="Ward N.L."/>
            <person name="Eisen J.A."/>
        </authorList>
    </citation>
    <scope>NUCLEOTIDE SEQUENCE [LARGE SCALE GENOMIC DNA]</scope>
    <source>
        <strain evidence="7 8">DSM 2178</strain>
    </source>
</reference>
<proteinExistence type="predicted"/>